<organism evidence="1 2">
    <name type="scientific">Lentinula aff. detonsa</name>
    <dbReference type="NCBI Taxonomy" id="2804958"/>
    <lineage>
        <taxon>Eukaryota</taxon>
        <taxon>Fungi</taxon>
        <taxon>Dikarya</taxon>
        <taxon>Basidiomycota</taxon>
        <taxon>Agaricomycotina</taxon>
        <taxon>Agaricomycetes</taxon>
        <taxon>Agaricomycetidae</taxon>
        <taxon>Agaricales</taxon>
        <taxon>Marasmiineae</taxon>
        <taxon>Omphalotaceae</taxon>
        <taxon>Lentinula</taxon>
    </lineage>
</organism>
<dbReference type="EMBL" id="MU793658">
    <property type="protein sequence ID" value="KAJ3780764.1"/>
    <property type="molecule type" value="Genomic_DNA"/>
</dbReference>
<proteinExistence type="predicted"/>
<reference evidence="1" key="1">
    <citation type="submission" date="2022-08" db="EMBL/GenBank/DDBJ databases">
        <authorList>
            <consortium name="DOE Joint Genome Institute"/>
            <person name="Min B."/>
            <person name="Riley R."/>
            <person name="Sierra-Patev S."/>
            <person name="Naranjo-Ortiz M."/>
            <person name="Looney B."/>
            <person name="Konkel Z."/>
            <person name="Slot J.C."/>
            <person name="Sakamoto Y."/>
            <person name="Steenwyk J.L."/>
            <person name="Rokas A."/>
            <person name="Carro J."/>
            <person name="Camarero S."/>
            <person name="Ferreira P."/>
            <person name="Molpeceres G."/>
            <person name="Ruiz-Duenas F.J."/>
            <person name="Serrano A."/>
            <person name="Henrissat B."/>
            <person name="Drula E."/>
            <person name="Hughes K.W."/>
            <person name="Mata J.L."/>
            <person name="Ishikawa N.K."/>
            <person name="Vargas-Isla R."/>
            <person name="Ushijima S."/>
            <person name="Smith C.A."/>
            <person name="Ahrendt S."/>
            <person name="Andreopoulos W."/>
            <person name="He G."/>
            <person name="Labutti K."/>
            <person name="Lipzen A."/>
            <person name="Ng V."/>
            <person name="Sandor L."/>
            <person name="Barry K."/>
            <person name="Martinez A.T."/>
            <person name="Xiao Y."/>
            <person name="Gibbons J.G."/>
            <person name="Terashima K."/>
            <person name="Hibbett D.S."/>
            <person name="Grigoriev I.V."/>
        </authorList>
    </citation>
    <scope>NUCLEOTIDE SEQUENCE</scope>
    <source>
        <strain evidence="1">TFB10291</strain>
    </source>
</reference>
<dbReference type="Proteomes" id="UP001163798">
    <property type="component" value="Unassembled WGS sequence"/>
</dbReference>
<dbReference type="AlphaFoldDB" id="A0AA38KKT2"/>
<evidence type="ECO:0000313" key="2">
    <source>
        <dbReference type="Proteomes" id="UP001163798"/>
    </source>
</evidence>
<comment type="caution">
    <text evidence="1">The sequence shown here is derived from an EMBL/GenBank/DDBJ whole genome shotgun (WGS) entry which is preliminary data.</text>
</comment>
<name>A0AA38KKT2_9AGAR</name>
<evidence type="ECO:0000313" key="1">
    <source>
        <dbReference type="EMBL" id="KAJ3780764.1"/>
    </source>
</evidence>
<keyword evidence="2" id="KW-1185">Reference proteome</keyword>
<protein>
    <submittedName>
        <fullName evidence="1">Uncharacterized protein</fullName>
    </submittedName>
</protein>
<sequence length="101" mass="11288">MTTSTKLGDDFLRVPKLDVTGKNWVIYKDRLRWSIDARGLLKHIDGTTPTVETSVTAPDGSKSISNADEVLEWKKGEAIVKQQIAGTIPEGTLWEDYLPSW</sequence>
<accession>A0AA38KKT2</accession>
<gene>
    <name evidence="1" type="ORF">GGU10DRAFT_414662</name>
</gene>